<evidence type="ECO:0008006" key="9">
    <source>
        <dbReference type="Google" id="ProtNLM"/>
    </source>
</evidence>
<feature type="compositionally biased region" description="Basic and acidic residues" evidence="5">
    <location>
        <begin position="124"/>
        <end position="134"/>
    </location>
</feature>
<reference evidence="7 8" key="1">
    <citation type="submission" date="2020-10" db="EMBL/GenBank/DDBJ databases">
        <authorList>
            <person name="Klimov P.B."/>
            <person name="Dyachkov S.M."/>
            <person name="Chetverikov P.E."/>
        </authorList>
    </citation>
    <scope>NUCLEOTIDE SEQUENCE [LARGE SCALE GENOMIC DNA]</scope>
    <source>
        <strain evidence="7">BMOC 18-1129-001#AD2665</strain>
        <tissue evidence="7">Entire mites</tissue>
    </source>
</reference>
<evidence type="ECO:0000256" key="3">
    <source>
        <dbReference type="ARBA" id="ARBA00022837"/>
    </source>
</evidence>
<comment type="subcellular location">
    <subcellularLocation>
        <location evidence="1">Membrane</location>
    </subcellularLocation>
</comment>
<dbReference type="PANTHER" id="PTHR24027:SF438">
    <property type="entry name" value="CADHERIN 23"/>
    <property type="match status" value="1"/>
</dbReference>
<comment type="caution">
    <text evidence="7">The sequence shown here is derived from an EMBL/GenBank/DDBJ whole genome shotgun (WGS) entry which is preliminary data.</text>
</comment>
<dbReference type="CDD" id="cd11304">
    <property type="entry name" value="Cadherin_repeat"/>
    <property type="match status" value="1"/>
</dbReference>
<feature type="transmembrane region" description="Helical" evidence="6">
    <location>
        <begin position="351"/>
        <end position="376"/>
    </location>
</feature>
<evidence type="ECO:0000256" key="5">
    <source>
        <dbReference type="SAM" id="MobiDB-lite"/>
    </source>
</evidence>
<keyword evidence="3" id="KW-0106">Calcium</keyword>
<dbReference type="PANTHER" id="PTHR24027">
    <property type="entry name" value="CADHERIN-23"/>
    <property type="match status" value="1"/>
</dbReference>
<dbReference type="Proteomes" id="UP000825002">
    <property type="component" value="Unassembled WGS sequence"/>
</dbReference>
<dbReference type="SUPFAM" id="SSF49313">
    <property type="entry name" value="Cadherin-like"/>
    <property type="match status" value="1"/>
</dbReference>
<keyword evidence="6" id="KW-0812">Transmembrane</keyword>
<keyword evidence="6" id="KW-1133">Transmembrane helix</keyword>
<protein>
    <recommendedName>
        <fullName evidence="9">Cadherin domain-containing protein</fullName>
    </recommendedName>
</protein>
<feature type="region of interest" description="Disordered" evidence="5">
    <location>
        <begin position="77"/>
        <end position="160"/>
    </location>
</feature>
<name>A0ABQ7SDC4_9ACAR</name>
<keyword evidence="2" id="KW-0677">Repeat</keyword>
<evidence type="ECO:0000256" key="2">
    <source>
        <dbReference type="ARBA" id="ARBA00022737"/>
    </source>
</evidence>
<dbReference type="Gene3D" id="2.60.40.60">
    <property type="entry name" value="Cadherins"/>
    <property type="match status" value="1"/>
</dbReference>
<feature type="non-terminal residue" evidence="7">
    <location>
        <position position="1"/>
    </location>
</feature>
<evidence type="ECO:0000256" key="6">
    <source>
        <dbReference type="SAM" id="Phobius"/>
    </source>
</evidence>
<feature type="compositionally biased region" description="Low complexity" evidence="5">
    <location>
        <begin position="85"/>
        <end position="103"/>
    </location>
</feature>
<evidence type="ECO:0000256" key="4">
    <source>
        <dbReference type="ARBA" id="ARBA00023136"/>
    </source>
</evidence>
<evidence type="ECO:0000256" key="1">
    <source>
        <dbReference type="ARBA" id="ARBA00004370"/>
    </source>
</evidence>
<keyword evidence="4 6" id="KW-0472">Membrane</keyword>
<feature type="compositionally biased region" description="Polar residues" evidence="5">
    <location>
        <begin position="104"/>
        <end position="121"/>
    </location>
</feature>
<proteinExistence type="predicted"/>
<dbReference type="InterPro" id="IPR015919">
    <property type="entry name" value="Cadherin-like_sf"/>
</dbReference>
<gene>
    <name evidence="7" type="ORF">GZH46_00019</name>
</gene>
<evidence type="ECO:0000313" key="8">
    <source>
        <dbReference type="Proteomes" id="UP000825002"/>
    </source>
</evidence>
<keyword evidence="8" id="KW-1185">Reference proteome</keyword>
<dbReference type="InterPro" id="IPR039808">
    <property type="entry name" value="Cadherin"/>
</dbReference>
<sequence length="392" mass="42987">MSQRLPDINDHSPMFLQSQYDAILLPDGSLSQPLIVKAIDADQEGTLNSHVVYEIVAGNYQDQFAIDSLTGRIYTSPNGAQQMESSNFGLHNSDSSSSLSPSSTYEPRSTTESIRQVSNEPNADDSHEIEHDSTPVDGSRPNWPRARSLPSDVSNTEPEVPLAIESRPSSVHVAPVSGINEGNLNALRFPPLITLIVRAHDQGIPHLWSLTRVVIHNQAVMNRTIGIVLNGTVEQIEQRKETIEHTMAVLTGAKTQIESVDPLSETSSLSIARANMAVPMHTLIDLTDIYSIVSGLDMLHKSAKDEHSVALNQAHSTNSATITTEKSNLHSDTSILYHNRGDLAPLNDYHLIIWILIALIIITLLIMAVLLLWWCLFGLRGSGSSKVHTINE</sequence>
<evidence type="ECO:0000313" key="7">
    <source>
        <dbReference type="EMBL" id="KAG9511396.1"/>
    </source>
</evidence>
<accession>A0ABQ7SDC4</accession>
<dbReference type="EMBL" id="JAIFTH010000004">
    <property type="protein sequence ID" value="KAG9511396.1"/>
    <property type="molecule type" value="Genomic_DNA"/>
</dbReference>
<organism evidence="7 8">
    <name type="scientific">Fragariocoptes setiger</name>
    <dbReference type="NCBI Taxonomy" id="1670756"/>
    <lineage>
        <taxon>Eukaryota</taxon>
        <taxon>Metazoa</taxon>
        <taxon>Ecdysozoa</taxon>
        <taxon>Arthropoda</taxon>
        <taxon>Chelicerata</taxon>
        <taxon>Arachnida</taxon>
        <taxon>Acari</taxon>
        <taxon>Acariformes</taxon>
        <taxon>Trombidiformes</taxon>
        <taxon>Prostigmata</taxon>
        <taxon>Eupodina</taxon>
        <taxon>Eriophyoidea</taxon>
        <taxon>Phytoptidae</taxon>
        <taxon>Fragariocoptes</taxon>
    </lineage>
</organism>